<dbReference type="GO" id="GO:0003676">
    <property type="term" value="F:nucleic acid binding"/>
    <property type="evidence" value="ECO:0007669"/>
    <property type="project" value="InterPro"/>
</dbReference>
<dbReference type="InterPro" id="IPR001584">
    <property type="entry name" value="Integrase_cat-core"/>
</dbReference>
<comment type="caution">
    <text evidence="2">The sequence shown here is derived from an EMBL/GenBank/DDBJ whole genome shotgun (WGS) entry which is preliminary data.</text>
</comment>
<dbReference type="InterPro" id="IPR052160">
    <property type="entry name" value="Gypsy_RT_Integrase-like"/>
</dbReference>
<evidence type="ECO:0000259" key="1">
    <source>
        <dbReference type="PROSITE" id="PS50994"/>
    </source>
</evidence>
<gene>
    <name evidence="2" type="ORF">Pcinc_017009</name>
</gene>
<dbReference type="Pfam" id="PF17921">
    <property type="entry name" value="Integrase_H2C2"/>
    <property type="match status" value="1"/>
</dbReference>
<dbReference type="PROSITE" id="PS50994">
    <property type="entry name" value="INTEGRASE"/>
    <property type="match status" value="1"/>
</dbReference>
<sequence>MALTSNNSVEEYILAGRKRFAEDDVLHERVIFYQQTKQHVDGITNAERKRIWRRSSSFEWNEADKTLYFIQAAASRRKVLRNFNDLPIIFNLYHSSPVGGHSGWNATYEKISKVYYWRNMTQDIQHYISTCSQCQKYTPLKIQAPEMRPIKVKEPLELLGVDLIGGANLGGYCQTRDVNDELCKAYGIKRRVTSAYHPQTNGLAERTNRTLKTRLAKLCNTKMSDWPDYLEEVAYSMRAQKQKSTGFTPYHSMFGRQHRPIDQDDMELEVEEEGLSPADESTDTSCSLEGLVSLPTAKEVSLFLQHQDQKRQEVHIKREEKVTAAQEKQTADYNRRKKKGSKIYDLSVGMHVLQSNLRNESRKGGKMEPKWTGPYKILDIDCNQRVALETVKNGKKLNRRVSYSQLRPYLHSQLHDAKFVCLGIK</sequence>
<protein>
    <recommendedName>
        <fullName evidence="1">Integrase catalytic domain-containing protein</fullName>
    </recommendedName>
</protein>
<reference evidence="2" key="1">
    <citation type="submission" date="2023-10" db="EMBL/GenBank/DDBJ databases">
        <title>Genome assemblies of two species of porcelain crab, Petrolisthes cinctipes and Petrolisthes manimaculis (Anomura: Porcellanidae).</title>
        <authorList>
            <person name="Angst P."/>
        </authorList>
    </citation>
    <scope>NUCLEOTIDE SEQUENCE</scope>
    <source>
        <strain evidence="2">PB745_01</strain>
        <tissue evidence="2">Gill</tissue>
    </source>
</reference>
<dbReference type="PANTHER" id="PTHR47266">
    <property type="entry name" value="ENDONUCLEASE-RELATED"/>
    <property type="match status" value="1"/>
</dbReference>
<dbReference type="GO" id="GO:0015074">
    <property type="term" value="P:DNA integration"/>
    <property type="evidence" value="ECO:0007669"/>
    <property type="project" value="InterPro"/>
</dbReference>
<dbReference type="Gene3D" id="1.10.340.70">
    <property type="match status" value="1"/>
</dbReference>
<dbReference type="EMBL" id="JAWQEG010001559">
    <property type="protein sequence ID" value="KAK3878425.1"/>
    <property type="molecule type" value="Genomic_DNA"/>
</dbReference>
<keyword evidence="3" id="KW-1185">Reference proteome</keyword>
<dbReference type="InterPro" id="IPR036397">
    <property type="entry name" value="RNaseH_sf"/>
</dbReference>
<feature type="domain" description="Integrase catalytic" evidence="1">
    <location>
        <begin position="166"/>
        <end position="257"/>
    </location>
</feature>
<evidence type="ECO:0000313" key="2">
    <source>
        <dbReference type="EMBL" id="KAK3878425.1"/>
    </source>
</evidence>
<evidence type="ECO:0000313" key="3">
    <source>
        <dbReference type="Proteomes" id="UP001286313"/>
    </source>
</evidence>
<organism evidence="2 3">
    <name type="scientific">Petrolisthes cinctipes</name>
    <name type="common">Flat porcelain crab</name>
    <dbReference type="NCBI Taxonomy" id="88211"/>
    <lineage>
        <taxon>Eukaryota</taxon>
        <taxon>Metazoa</taxon>
        <taxon>Ecdysozoa</taxon>
        <taxon>Arthropoda</taxon>
        <taxon>Crustacea</taxon>
        <taxon>Multicrustacea</taxon>
        <taxon>Malacostraca</taxon>
        <taxon>Eumalacostraca</taxon>
        <taxon>Eucarida</taxon>
        <taxon>Decapoda</taxon>
        <taxon>Pleocyemata</taxon>
        <taxon>Anomura</taxon>
        <taxon>Galatheoidea</taxon>
        <taxon>Porcellanidae</taxon>
        <taxon>Petrolisthes</taxon>
    </lineage>
</organism>
<dbReference type="SUPFAM" id="SSF53098">
    <property type="entry name" value="Ribonuclease H-like"/>
    <property type="match status" value="1"/>
</dbReference>
<accession>A0AAE1KQG2</accession>
<dbReference type="AlphaFoldDB" id="A0AAE1KQG2"/>
<dbReference type="InterPro" id="IPR041588">
    <property type="entry name" value="Integrase_H2C2"/>
</dbReference>
<proteinExistence type="predicted"/>
<name>A0AAE1KQG2_PETCI</name>
<dbReference type="Gene3D" id="3.30.420.10">
    <property type="entry name" value="Ribonuclease H-like superfamily/Ribonuclease H"/>
    <property type="match status" value="1"/>
</dbReference>
<dbReference type="Proteomes" id="UP001286313">
    <property type="component" value="Unassembled WGS sequence"/>
</dbReference>
<dbReference type="InterPro" id="IPR012337">
    <property type="entry name" value="RNaseH-like_sf"/>
</dbReference>